<dbReference type="EMBL" id="CAESGF010000014">
    <property type="protein sequence ID" value="CAB4364501.1"/>
    <property type="molecule type" value="Genomic_DNA"/>
</dbReference>
<gene>
    <name evidence="3" type="ORF">UFOPK2656_01888</name>
    <name evidence="4" type="ORF">UFOPK3651_02136</name>
    <name evidence="2" type="ORF">UFOPK4189_02262</name>
</gene>
<dbReference type="InterPro" id="IPR027417">
    <property type="entry name" value="P-loop_NTPase"/>
</dbReference>
<dbReference type="AlphaFoldDB" id="A0A6J6A7U2"/>
<dbReference type="Pfam" id="PF13614">
    <property type="entry name" value="AAA_31"/>
    <property type="match status" value="1"/>
</dbReference>
<dbReference type="InterPro" id="IPR025669">
    <property type="entry name" value="AAA_dom"/>
</dbReference>
<dbReference type="Gene3D" id="3.40.50.300">
    <property type="entry name" value="P-loop containing nucleotide triphosphate hydrolases"/>
    <property type="match status" value="1"/>
</dbReference>
<evidence type="ECO:0000313" key="3">
    <source>
        <dbReference type="EMBL" id="CAB4727613.1"/>
    </source>
</evidence>
<dbReference type="SUPFAM" id="SSF52540">
    <property type="entry name" value="P-loop containing nucleoside triphosphate hydrolases"/>
    <property type="match status" value="1"/>
</dbReference>
<accession>A0A6J6A7U2</accession>
<feature type="domain" description="AAA" evidence="1">
    <location>
        <begin position="16"/>
        <end position="185"/>
    </location>
</feature>
<proteinExistence type="predicted"/>
<dbReference type="CDD" id="cd02042">
    <property type="entry name" value="ParAB_family"/>
    <property type="match status" value="1"/>
</dbReference>
<name>A0A6J6A7U2_9ZZZZ</name>
<dbReference type="EMBL" id="CAEZYF010000011">
    <property type="protein sequence ID" value="CAB4727613.1"/>
    <property type="molecule type" value="Genomic_DNA"/>
</dbReference>
<evidence type="ECO:0000313" key="2">
    <source>
        <dbReference type="EMBL" id="CAB4364501.1"/>
    </source>
</evidence>
<organism evidence="2">
    <name type="scientific">freshwater metagenome</name>
    <dbReference type="NCBI Taxonomy" id="449393"/>
    <lineage>
        <taxon>unclassified sequences</taxon>
        <taxon>metagenomes</taxon>
        <taxon>ecological metagenomes</taxon>
    </lineage>
</organism>
<dbReference type="EMBL" id="CAFBMT010000012">
    <property type="protein sequence ID" value="CAB4940570.1"/>
    <property type="molecule type" value="Genomic_DNA"/>
</dbReference>
<reference evidence="2" key="1">
    <citation type="submission" date="2020-05" db="EMBL/GenBank/DDBJ databases">
        <authorList>
            <person name="Chiriac C."/>
            <person name="Salcher M."/>
            <person name="Ghai R."/>
            <person name="Kavagutti S V."/>
        </authorList>
    </citation>
    <scope>NUCLEOTIDE SEQUENCE</scope>
</reference>
<sequence length="265" mass="28123">MSGTALRACQHGLMARIVAVLNQKGGVGKTTVTLGLASAAATAGQRVLVVDLDPQGSSSWVLGVDPREVEDSLAEVLGRLPASKALVPTDWGDGVWLLPSSPRLLSRDHGGSPTRLRTALHEVADDFDAVLIDCPPSLGALTAAGLTAADHAVIVVEPSELSLRGITGVADLIDDVWDAQNPDLELAGVIVNRVPAVSAEADRRYEELTRIVGKKAVWQPVIPQRVIVNQALGERTPIHGYGARSAEVSEVFDKLWAKLHRLLKD</sequence>
<protein>
    <submittedName>
        <fullName evidence="2">Unannotated protein</fullName>
    </submittedName>
</protein>
<dbReference type="PIRSF" id="PIRSF009320">
    <property type="entry name" value="Nuc_binding_HP_1000"/>
    <property type="match status" value="1"/>
</dbReference>
<evidence type="ECO:0000259" key="1">
    <source>
        <dbReference type="Pfam" id="PF13614"/>
    </source>
</evidence>
<dbReference type="PANTHER" id="PTHR13696">
    <property type="entry name" value="P-LOOP CONTAINING NUCLEOSIDE TRIPHOSPHATE HYDROLASE"/>
    <property type="match status" value="1"/>
</dbReference>
<evidence type="ECO:0000313" key="4">
    <source>
        <dbReference type="EMBL" id="CAB4940570.1"/>
    </source>
</evidence>
<dbReference type="PANTHER" id="PTHR13696:SF96">
    <property type="entry name" value="COBQ_COBB_MIND_PARA NUCLEOTIDE BINDING DOMAIN-CONTAINING PROTEIN"/>
    <property type="match status" value="1"/>
</dbReference>
<dbReference type="InterPro" id="IPR050678">
    <property type="entry name" value="DNA_Partitioning_ATPase"/>
</dbReference>